<organism evidence="1 2">
    <name type="scientific">Galerina marginata (strain CBS 339.88)</name>
    <dbReference type="NCBI Taxonomy" id="685588"/>
    <lineage>
        <taxon>Eukaryota</taxon>
        <taxon>Fungi</taxon>
        <taxon>Dikarya</taxon>
        <taxon>Basidiomycota</taxon>
        <taxon>Agaricomycotina</taxon>
        <taxon>Agaricomycetes</taxon>
        <taxon>Agaricomycetidae</taxon>
        <taxon>Agaricales</taxon>
        <taxon>Agaricineae</taxon>
        <taxon>Strophariaceae</taxon>
        <taxon>Galerina</taxon>
    </lineage>
</organism>
<accession>A0A067SWM6</accession>
<keyword evidence="2" id="KW-1185">Reference proteome</keyword>
<dbReference type="AlphaFoldDB" id="A0A067SWM6"/>
<gene>
    <name evidence="1" type="ORF">GALMADRAFT_144233</name>
</gene>
<dbReference type="EMBL" id="KL142394">
    <property type="protein sequence ID" value="KDR71173.1"/>
    <property type="molecule type" value="Genomic_DNA"/>
</dbReference>
<dbReference type="Proteomes" id="UP000027222">
    <property type="component" value="Unassembled WGS sequence"/>
</dbReference>
<evidence type="ECO:0000313" key="2">
    <source>
        <dbReference type="Proteomes" id="UP000027222"/>
    </source>
</evidence>
<proteinExistence type="predicted"/>
<dbReference type="HOGENOM" id="CLU_909264_0_0_1"/>
<protein>
    <submittedName>
        <fullName evidence="1">Uncharacterized protein</fullName>
    </submittedName>
</protein>
<sequence length="306" mass="35078">MPDSPGVLEQKYNIPQLVDKFPPEIRDRTLYFTLSTIEKGSKHQTYEVLRNASRLCKKYFGNKEIGKLSSDTGTQMYIRRSTEFEKFFGARGITFGALYLLEIEMPMDSSLSIHLGRALSMSNIIHLNLQCGGYPEFILDISHLEWTMALKRLRILRIKLLLQNDGDGYPWDHSLWVPTLSSCTSLEVFSLKTPLPVFDANNDNDTDYAMETIVERWAEQMPLLQRIYVLHGYDEEADIGDTWYIGSNQLFRLKRPLGIPITPFSPTKWTAINIRSESSTACLPLEGCRSIPVLEEDIDPYHNDAE</sequence>
<dbReference type="OrthoDB" id="3105705at2759"/>
<evidence type="ECO:0000313" key="1">
    <source>
        <dbReference type="EMBL" id="KDR71173.1"/>
    </source>
</evidence>
<name>A0A067SWM6_GALM3</name>
<reference evidence="2" key="1">
    <citation type="journal article" date="2014" name="Proc. Natl. Acad. Sci. U.S.A.">
        <title>Extensive sampling of basidiomycete genomes demonstrates inadequacy of the white-rot/brown-rot paradigm for wood decay fungi.</title>
        <authorList>
            <person name="Riley R."/>
            <person name="Salamov A.A."/>
            <person name="Brown D.W."/>
            <person name="Nagy L.G."/>
            <person name="Floudas D."/>
            <person name="Held B.W."/>
            <person name="Levasseur A."/>
            <person name="Lombard V."/>
            <person name="Morin E."/>
            <person name="Otillar R."/>
            <person name="Lindquist E.A."/>
            <person name="Sun H."/>
            <person name="LaButti K.M."/>
            <person name="Schmutz J."/>
            <person name="Jabbour D."/>
            <person name="Luo H."/>
            <person name="Baker S.E."/>
            <person name="Pisabarro A.G."/>
            <person name="Walton J.D."/>
            <person name="Blanchette R.A."/>
            <person name="Henrissat B."/>
            <person name="Martin F."/>
            <person name="Cullen D."/>
            <person name="Hibbett D.S."/>
            <person name="Grigoriev I.V."/>
        </authorList>
    </citation>
    <scope>NUCLEOTIDE SEQUENCE [LARGE SCALE GENOMIC DNA]</scope>
    <source>
        <strain evidence="2">CBS 339.88</strain>
    </source>
</reference>